<protein>
    <submittedName>
        <fullName evidence="1 3">Uncharacterized protein</fullName>
    </submittedName>
</protein>
<dbReference type="AlphaFoldDB" id="A0A183GB39"/>
<keyword evidence="2" id="KW-1185">Reference proteome</keyword>
<evidence type="ECO:0000313" key="2">
    <source>
        <dbReference type="Proteomes" id="UP000050761"/>
    </source>
</evidence>
<dbReference type="Proteomes" id="UP000050761">
    <property type="component" value="Unassembled WGS sequence"/>
</dbReference>
<reference evidence="1 2" key="1">
    <citation type="submission" date="2018-11" db="EMBL/GenBank/DDBJ databases">
        <authorList>
            <consortium name="Pathogen Informatics"/>
        </authorList>
    </citation>
    <scope>NUCLEOTIDE SEQUENCE [LARGE SCALE GENOMIC DNA]</scope>
</reference>
<reference evidence="3" key="2">
    <citation type="submission" date="2019-09" db="UniProtKB">
        <authorList>
            <consortium name="WormBaseParasite"/>
        </authorList>
    </citation>
    <scope>IDENTIFICATION</scope>
</reference>
<gene>
    <name evidence="1" type="ORF">HPBE_LOCUS19284</name>
</gene>
<dbReference type="EMBL" id="UZAH01031256">
    <property type="protein sequence ID" value="VDP14631.1"/>
    <property type="molecule type" value="Genomic_DNA"/>
</dbReference>
<name>A0A183GB39_HELPZ</name>
<evidence type="ECO:0000313" key="1">
    <source>
        <dbReference type="EMBL" id="VDP14631.1"/>
    </source>
</evidence>
<organism evidence="2 3">
    <name type="scientific">Heligmosomoides polygyrus</name>
    <name type="common">Parasitic roundworm</name>
    <dbReference type="NCBI Taxonomy" id="6339"/>
    <lineage>
        <taxon>Eukaryota</taxon>
        <taxon>Metazoa</taxon>
        <taxon>Ecdysozoa</taxon>
        <taxon>Nematoda</taxon>
        <taxon>Chromadorea</taxon>
        <taxon>Rhabditida</taxon>
        <taxon>Rhabditina</taxon>
        <taxon>Rhabditomorpha</taxon>
        <taxon>Strongyloidea</taxon>
        <taxon>Heligmosomidae</taxon>
        <taxon>Heligmosomoides</taxon>
    </lineage>
</organism>
<accession>A0A183GB39</accession>
<dbReference type="WBParaSite" id="HPBE_0001928501-mRNA-1">
    <property type="protein sequence ID" value="HPBE_0001928501-mRNA-1"/>
    <property type="gene ID" value="HPBE_0001928501"/>
</dbReference>
<proteinExistence type="predicted"/>
<evidence type="ECO:0000313" key="3">
    <source>
        <dbReference type="WBParaSite" id="HPBE_0001928501-mRNA-1"/>
    </source>
</evidence>
<sequence>MEAVVLLETEVRRNVDESFVKLHKLISERSSGCRFPPTMNLIPGWQCHASPQSTGRPFTWFKMSRSYLSYEASN</sequence>
<accession>A0A3P8AVY0</accession>